<dbReference type="EMBL" id="AAQH01000011">
    <property type="protein sequence ID" value="EAT11962.1"/>
    <property type="molecule type" value="Genomic_DNA"/>
</dbReference>
<evidence type="ECO:0000313" key="1">
    <source>
        <dbReference type="EMBL" id="EAT11962.1"/>
    </source>
</evidence>
<dbReference type="AlphaFoldDB" id="Q1N189"/>
<protein>
    <submittedName>
        <fullName evidence="1">Uncharacterized protein</fullName>
    </submittedName>
</protein>
<dbReference type="HOGENOM" id="CLU_2069810_0_0_6"/>
<keyword evidence="2" id="KW-1185">Reference proteome</keyword>
<organism evidence="1 2">
    <name type="scientific">Bermanella marisrubri</name>
    <dbReference type="NCBI Taxonomy" id="207949"/>
    <lineage>
        <taxon>Bacteria</taxon>
        <taxon>Pseudomonadati</taxon>
        <taxon>Pseudomonadota</taxon>
        <taxon>Gammaproteobacteria</taxon>
        <taxon>Oceanospirillales</taxon>
        <taxon>Oceanospirillaceae</taxon>
        <taxon>Bermanella</taxon>
    </lineage>
</organism>
<accession>Q1N189</accession>
<dbReference type="Proteomes" id="UP000004263">
    <property type="component" value="Unassembled WGS sequence"/>
</dbReference>
<proteinExistence type="predicted"/>
<comment type="caution">
    <text evidence="1">The sequence shown here is derived from an EMBL/GenBank/DDBJ whole genome shotgun (WGS) entry which is preliminary data.</text>
</comment>
<dbReference type="STRING" id="207949.RED65_11495"/>
<evidence type="ECO:0000313" key="2">
    <source>
        <dbReference type="Proteomes" id="UP000004263"/>
    </source>
</evidence>
<reference evidence="1 2" key="1">
    <citation type="submission" date="2006-03" db="EMBL/GenBank/DDBJ databases">
        <authorList>
            <person name="Pinhassi J."/>
            <person name="Pedros-Alio C."/>
            <person name="Ferriera S."/>
            <person name="Johnson J."/>
            <person name="Kravitz S."/>
            <person name="Halpern A."/>
            <person name="Remington K."/>
            <person name="Beeson K."/>
            <person name="Tran B."/>
            <person name="Rogers Y.-H."/>
            <person name="Friedman R."/>
            <person name="Venter J.C."/>
        </authorList>
    </citation>
    <scope>NUCLEOTIDE SEQUENCE [LARGE SCALE GENOMIC DNA]</scope>
    <source>
        <strain evidence="1 2">RED65</strain>
    </source>
</reference>
<dbReference type="OrthoDB" id="6195999at2"/>
<name>Q1N189_9GAMM</name>
<gene>
    <name evidence="1" type="ORF">RED65_11495</name>
</gene>
<dbReference type="RefSeq" id="WP_007017426.1">
    <property type="nucleotide sequence ID" value="NZ_CH724113.1"/>
</dbReference>
<sequence length="106" mass="12287">MAVSIAKASVYLDELLSCIENIYWEANDIPSKDVCFNLIRLLQSELTELNKVSVQDHHYDYEIIAYPPTTVIEAVEALQSHLKNMVLRTQTRVQVMPLLENRNDYF</sequence>